<gene>
    <name evidence="1" type="ORF">ACFSSB_13655</name>
</gene>
<dbReference type="PANTHER" id="PTHR36529:SF1">
    <property type="entry name" value="GLYCOSYLTRANSFERASE"/>
    <property type="match status" value="1"/>
</dbReference>
<evidence type="ECO:0000313" key="2">
    <source>
        <dbReference type="Proteomes" id="UP001597467"/>
    </source>
</evidence>
<dbReference type="NCBIfam" id="TIGR04282">
    <property type="entry name" value="glyco_like_cofC"/>
    <property type="match status" value="1"/>
</dbReference>
<protein>
    <submittedName>
        <fullName evidence="1">TIGR04282 family arsenosugar biosynthesis glycosyltransferase</fullName>
    </submittedName>
</protein>
<dbReference type="RefSeq" id="WP_379905191.1">
    <property type="nucleotide sequence ID" value="NZ_JBHULM010000011.1"/>
</dbReference>
<proteinExistence type="predicted"/>
<reference evidence="2" key="1">
    <citation type="journal article" date="2019" name="Int. J. Syst. Evol. Microbiol.">
        <title>The Global Catalogue of Microorganisms (GCM) 10K type strain sequencing project: providing services to taxonomists for standard genome sequencing and annotation.</title>
        <authorList>
            <consortium name="The Broad Institute Genomics Platform"/>
            <consortium name="The Broad Institute Genome Sequencing Center for Infectious Disease"/>
            <person name="Wu L."/>
            <person name="Ma J."/>
        </authorList>
    </citation>
    <scope>NUCLEOTIDE SEQUENCE [LARGE SCALE GENOMIC DNA]</scope>
    <source>
        <strain evidence="2">KCTC 42808</strain>
    </source>
</reference>
<sequence>MKNQNLIIVFTRNPELGKVKTRLAKTIGNASALKIYTFLLEHTEKTIKNIASDKAVYYSVKVRDHDIWDNTIYQKHLQEGDDLGYRMLHAFQDAFQKKYQKVVIVGSDLFDLKENHIQEAFKELENHDVVIGPAKDGGYYLLGMKTLHTNVFKNKAWGTSSVFKDTMKDLQKFKIHHLEKLNDIDTFEDMEHNSELKKLIIQND</sequence>
<dbReference type="Proteomes" id="UP001597467">
    <property type="component" value="Unassembled WGS sequence"/>
</dbReference>
<dbReference type="Pfam" id="PF09837">
    <property type="entry name" value="DUF2064"/>
    <property type="match status" value="1"/>
</dbReference>
<dbReference type="InterPro" id="IPR029044">
    <property type="entry name" value="Nucleotide-diphossugar_trans"/>
</dbReference>
<comment type="caution">
    <text evidence="1">The sequence shown here is derived from an EMBL/GenBank/DDBJ whole genome shotgun (WGS) entry which is preliminary data.</text>
</comment>
<name>A0ABW5K4Q8_9FLAO</name>
<dbReference type="SUPFAM" id="SSF53448">
    <property type="entry name" value="Nucleotide-diphospho-sugar transferases"/>
    <property type="match status" value="1"/>
</dbReference>
<keyword evidence="2" id="KW-1185">Reference proteome</keyword>
<evidence type="ECO:0000313" key="1">
    <source>
        <dbReference type="EMBL" id="MFD2543373.1"/>
    </source>
</evidence>
<dbReference type="InterPro" id="IPR018641">
    <property type="entry name" value="Trfase_1_rSAM/seldom-assoc"/>
</dbReference>
<dbReference type="Gene3D" id="3.90.550.10">
    <property type="entry name" value="Spore Coat Polysaccharide Biosynthesis Protein SpsA, Chain A"/>
    <property type="match status" value="1"/>
</dbReference>
<dbReference type="EMBL" id="JBHULM010000011">
    <property type="protein sequence ID" value="MFD2543373.1"/>
    <property type="molecule type" value="Genomic_DNA"/>
</dbReference>
<dbReference type="PANTHER" id="PTHR36529">
    <property type="entry name" value="SLL1095 PROTEIN"/>
    <property type="match status" value="1"/>
</dbReference>
<organism evidence="1 2">
    <name type="scientific">Lacinutrix gracilariae</name>
    <dbReference type="NCBI Taxonomy" id="1747198"/>
    <lineage>
        <taxon>Bacteria</taxon>
        <taxon>Pseudomonadati</taxon>
        <taxon>Bacteroidota</taxon>
        <taxon>Flavobacteriia</taxon>
        <taxon>Flavobacteriales</taxon>
        <taxon>Flavobacteriaceae</taxon>
        <taxon>Lacinutrix</taxon>
    </lineage>
</organism>
<accession>A0ABW5K4Q8</accession>